<reference evidence="2 3" key="1">
    <citation type="submission" date="2024-11" db="EMBL/GenBank/DDBJ databases">
        <title>A near-complete genome assembly of Cinchona calisaya.</title>
        <authorList>
            <person name="Lian D.C."/>
            <person name="Zhao X.W."/>
            <person name="Wei L."/>
        </authorList>
    </citation>
    <scope>NUCLEOTIDE SEQUENCE [LARGE SCALE GENOMIC DNA]</scope>
    <source>
        <tissue evidence="2">Nenye</tissue>
    </source>
</reference>
<name>A0ABD2XVX1_9GENT</name>
<dbReference type="PANTHER" id="PTHR35307">
    <property type="entry name" value="PROTEIN, PUTATIVE-RELATED"/>
    <property type="match status" value="1"/>
</dbReference>
<evidence type="ECO:0000313" key="2">
    <source>
        <dbReference type="EMBL" id="KAL3499559.1"/>
    </source>
</evidence>
<dbReference type="AlphaFoldDB" id="A0ABD2XVX1"/>
<keyword evidence="3" id="KW-1185">Reference proteome</keyword>
<protein>
    <submittedName>
        <fullName evidence="2">Uncharacterized protein</fullName>
    </submittedName>
</protein>
<proteinExistence type="predicted"/>
<keyword evidence="1" id="KW-0472">Membrane</keyword>
<comment type="caution">
    <text evidence="2">The sequence shown here is derived from an EMBL/GenBank/DDBJ whole genome shotgun (WGS) entry which is preliminary data.</text>
</comment>
<dbReference type="PANTHER" id="PTHR35307:SF3">
    <property type="entry name" value="DUF4220 DOMAIN-CONTAINING PROTEIN"/>
    <property type="match status" value="1"/>
</dbReference>
<dbReference type="Proteomes" id="UP001630127">
    <property type="component" value="Unassembled WGS sequence"/>
</dbReference>
<feature type="transmembrane region" description="Helical" evidence="1">
    <location>
        <begin position="12"/>
        <end position="29"/>
    </location>
</feature>
<evidence type="ECO:0000256" key="1">
    <source>
        <dbReference type="SAM" id="Phobius"/>
    </source>
</evidence>
<organism evidence="2 3">
    <name type="scientific">Cinchona calisaya</name>
    <dbReference type="NCBI Taxonomy" id="153742"/>
    <lineage>
        <taxon>Eukaryota</taxon>
        <taxon>Viridiplantae</taxon>
        <taxon>Streptophyta</taxon>
        <taxon>Embryophyta</taxon>
        <taxon>Tracheophyta</taxon>
        <taxon>Spermatophyta</taxon>
        <taxon>Magnoliopsida</taxon>
        <taxon>eudicotyledons</taxon>
        <taxon>Gunneridae</taxon>
        <taxon>Pentapetalae</taxon>
        <taxon>asterids</taxon>
        <taxon>lamiids</taxon>
        <taxon>Gentianales</taxon>
        <taxon>Rubiaceae</taxon>
        <taxon>Cinchonoideae</taxon>
        <taxon>Cinchoneae</taxon>
        <taxon>Cinchona</taxon>
    </lineage>
</organism>
<evidence type="ECO:0000313" key="3">
    <source>
        <dbReference type="Proteomes" id="UP001630127"/>
    </source>
</evidence>
<keyword evidence="1" id="KW-0812">Transmembrane</keyword>
<sequence length="291" mass="32131">MVTTKSSHSNRILIFFLAVIADVFLGFRYKKLWFPTKCSTLNASSLTLLPVGMKLPTDLGNPMPGGSDQLTKLYGTVFLRTSMSVFLLSVEPINNKESDIQSMPEPGSASDLSLYVLLLEDEPKLPKRVLENISCAVDQFILIVTLRSIAIALPSTEARVAAQLCRSVSEGLLFASLTEKSLDTNKNLAYIRNAADVVWAGVELYYKWLDVDLRQMAGKKNISRDSLLQLSEIAKNSVAELKSKSDKSLPENPLNWSIKVIAANAMYRISQTVLLSCTGDNPPTEYRHVAV</sequence>
<dbReference type="EMBL" id="JBJUIK010000016">
    <property type="protein sequence ID" value="KAL3499559.1"/>
    <property type="molecule type" value="Genomic_DNA"/>
</dbReference>
<gene>
    <name evidence="2" type="ORF">ACH5RR_038652</name>
</gene>
<accession>A0ABD2XVX1</accession>
<keyword evidence="1" id="KW-1133">Transmembrane helix</keyword>